<organism evidence="1 2">
    <name type="scientific">Marinicrinis sediminis</name>
    <dbReference type="NCBI Taxonomy" id="1652465"/>
    <lineage>
        <taxon>Bacteria</taxon>
        <taxon>Bacillati</taxon>
        <taxon>Bacillota</taxon>
        <taxon>Bacilli</taxon>
        <taxon>Bacillales</taxon>
        <taxon>Paenibacillaceae</taxon>
    </lineage>
</organism>
<evidence type="ECO:0000313" key="2">
    <source>
        <dbReference type="Proteomes" id="UP001597497"/>
    </source>
</evidence>
<evidence type="ECO:0000313" key="1">
    <source>
        <dbReference type="EMBL" id="MFD2670512.1"/>
    </source>
</evidence>
<keyword evidence="2" id="KW-1185">Reference proteome</keyword>
<gene>
    <name evidence="1" type="ORF">ACFSUC_02675</name>
</gene>
<evidence type="ECO:0008006" key="3">
    <source>
        <dbReference type="Google" id="ProtNLM"/>
    </source>
</evidence>
<comment type="caution">
    <text evidence="1">The sequence shown here is derived from an EMBL/GenBank/DDBJ whole genome shotgun (WGS) entry which is preliminary data.</text>
</comment>
<name>A0ABW5R8S7_9BACL</name>
<reference evidence="2" key="1">
    <citation type="journal article" date="2019" name="Int. J. Syst. Evol. Microbiol.">
        <title>The Global Catalogue of Microorganisms (GCM) 10K type strain sequencing project: providing services to taxonomists for standard genome sequencing and annotation.</title>
        <authorList>
            <consortium name="The Broad Institute Genomics Platform"/>
            <consortium name="The Broad Institute Genome Sequencing Center for Infectious Disease"/>
            <person name="Wu L."/>
            <person name="Ma J."/>
        </authorList>
    </citation>
    <scope>NUCLEOTIDE SEQUENCE [LARGE SCALE GENOMIC DNA]</scope>
    <source>
        <strain evidence="2">KCTC 33676</strain>
    </source>
</reference>
<sequence>MTRFKKMLAGTVIAVLILVPVYQLRHMLSAGDDGEDAMQMLYEVSLFQIEMLGHHLDDTARLRSTEELDMLKQTAYAAHYVHERLVRSTAGGKLSSLASLQELMAFILRLQIAGARELSATEQEGLQQLADAYDPLFASYRKMMASDGHLYASEVEAMQQADADLSNRLKQLQQYGAES</sequence>
<dbReference type="Proteomes" id="UP001597497">
    <property type="component" value="Unassembled WGS sequence"/>
</dbReference>
<proteinExistence type="predicted"/>
<protein>
    <recommendedName>
        <fullName evidence="3">S-adenosylmethionine decarboxylase</fullName>
    </recommendedName>
</protein>
<dbReference type="EMBL" id="JBHUMM010000002">
    <property type="protein sequence ID" value="MFD2670512.1"/>
    <property type="molecule type" value="Genomic_DNA"/>
</dbReference>
<accession>A0ABW5R8S7</accession>
<dbReference type="RefSeq" id="WP_379927901.1">
    <property type="nucleotide sequence ID" value="NZ_JBHUMM010000002.1"/>
</dbReference>